<evidence type="ECO:0000313" key="3">
    <source>
        <dbReference type="EMBL" id="CAL8133457.1"/>
    </source>
</evidence>
<dbReference type="EMBL" id="CAXLJM020000099">
    <property type="protein sequence ID" value="CAL8133457.1"/>
    <property type="molecule type" value="Genomic_DNA"/>
</dbReference>
<dbReference type="EC" id="4.2.3.-" evidence="2"/>
<comment type="similarity">
    <text evidence="1 2">Belongs to the terpene synthase family.</text>
</comment>
<comment type="cofactor">
    <cofactor evidence="2">
        <name>Mg(2+)</name>
        <dbReference type="ChEBI" id="CHEBI:18420"/>
    </cofactor>
</comment>
<name>A0ABP1RQY1_9HEXA</name>
<reference evidence="3 4" key="1">
    <citation type="submission" date="2024-08" db="EMBL/GenBank/DDBJ databases">
        <authorList>
            <person name="Cucini C."/>
            <person name="Frati F."/>
        </authorList>
    </citation>
    <scope>NUCLEOTIDE SEQUENCE [LARGE SCALE GENOMIC DNA]</scope>
</reference>
<organism evidence="3 4">
    <name type="scientific">Orchesella dallaii</name>
    <dbReference type="NCBI Taxonomy" id="48710"/>
    <lineage>
        <taxon>Eukaryota</taxon>
        <taxon>Metazoa</taxon>
        <taxon>Ecdysozoa</taxon>
        <taxon>Arthropoda</taxon>
        <taxon>Hexapoda</taxon>
        <taxon>Collembola</taxon>
        <taxon>Entomobryomorpha</taxon>
        <taxon>Entomobryoidea</taxon>
        <taxon>Orchesellidae</taxon>
        <taxon>Orchesellinae</taxon>
        <taxon>Orchesella</taxon>
    </lineage>
</organism>
<dbReference type="Pfam" id="PF19086">
    <property type="entry name" value="Terpene_syn_C_2"/>
    <property type="match status" value="1"/>
</dbReference>
<dbReference type="Proteomes" id="UP001642540">
    <property type="component" value="Unassembled WGS sequence"/>
</dbReference>
<evidence type="ECO:0000313" key="4">
    <source>
        <dbReference type="Proteomes" id="UP001642540"/>
    </source>
</evidence>
<dbReference type="InterPro" id="IPR034686">
    <property type="entry name" value="Terpene_cyclase-like_2"/>
</dbReference>
<dbReference type="InterPro" id="IPR008949">
    <property type="entry name" value="Isoprenoid_synthase_dom_sf"/>
</dbReference>
<keyword evidence="4" id="KW-1185">Reference proteome</keyword>
<evidence type="ECO:0000256" key="1">
    <source>
        <dbReference type="ARBA" id="ARBA00006333"/>
    </source>
</evidence>
<keyword evidence="2" id="KW-0460">Magnesium</keyword>
<accession>A0ABP1RQY1</accession>
<evidence type="ECO:0000256" key="2">
    <source>
        <dbReference type="RuleBase" id="RU366034"/>
    </source>
</evidence>
<protein>
    <recommendedName>
        <fullName evidence="2">Terpene synthase</fullName>
        <ecNumber evidence="2">4.2.3.-</ecNumber>
    </recommendedName>
</protein>
<proteinExistence type="inferred from homology"/>
<keyword evidence="2" id="KW-0479">Metal-binding</keyword>
<comment type="caution">
    <text evidence="3">The sequence shown here is derived from an EMBL/GenBank/DDBJ whole genome shotgun (WGS) entry which is preliminary data.</text>
</comment>
<dbReference type="PANTHER" id="PTHR35201:SF4">
    <property type="entry name" value="BETA-PINACENE SYNTHASE-RELATED"/>
    <property type="match status" value="1"/>
</dbReference>
<dbReference type="SUPFAM" id="SSF48576">
    <property type="entry name" value="Terpenoid synthases"/>
    <property type="match status" value="1"/>
</dbReference>
<dbReference type="PANTHER" id="PTHR35201">
    <property type="entry name" value="TERPENE SYNTHASE"/>
    <property type="match status" value="1"/>
</dbReference>
<keyword evidence="2" id="KW-0456">Lyase</keyword>
<dbReference type="Gene3D" id="1.10.600.10">
    <property type="entry name" value="Farnesyl Diphosphate Synthase"/>
    <property type="match status" value="1"/>
</dbReference>
<gene>
    <name evidence="3" type="ORF">ODALV1_LOCUS25077</name>
</gene>
<sequence length="409" mass="48048">MEKFGHVFIRRNSENSREMELMPTVRFSNLNHKWYDSDGNLHSEFDKHHGRKFSLFFKISQQDKNGVLVPFEGSFTLPYQLAEVSNQTFEGIETAEKEDLGRVHRYNLVSEETTDQNTKKYLEQTAYLAVCYPSCKLSDSTIQRNIFLAFFAFDDHLENLFDLEFHALDPFLKWSSDIIRNKIEITKISRATNHNGPDILWKYLNYIEFIEKKVTMAENGIDRGKYFREAFLEYLQASVVEICQEWNSQRKSLLFVRAQKDLRIVASAAVVGLEVGLFDAKIEVKTEIRNTFLFKWFLRLFAQHFSWVNDIISYRKEVEADRAGCNTVYLLHYHNGLSLHDAMQKVLDKVNIRMALLGEVGQMLTNLYKDDDDLKRCIHTVKHLVYGNVQWFGMTERYHKGFNFDCVLE</sequence>